<feature type="domain" description="DUF3322" evidence="1">
    <location>
        <begin position="9"/>
        <end position="191"/>
    </location>
</feature>
<evidence type="ECO:0000259" key="1">
    <source>
        <dbReference type="Pfam" id="PF11795"/>
    </source>
</evidence>
<keyword evidence="3" id="KW-1185">Reference proteome</keyword>
<dbReference type="EMBL" id="JBHSWE010000002">
    <property type="protein sequence ID" value="MFC6674293.1"/>
    <property type="molecule type" value="Genomic_DNA"/>
</dbReference>
<dbReference type="RefSeq" id="WP_379914114.1">
    <property type="nucleotide sequence ID" value="NZ_JBHSWE010000002.1"/>
</dbReference>
<accession>A0ABW2AA26</accession>
<dbReference type="InterPro" id="IPR024537">
    <property type="entry name" value="DUF3322"/>
</dbReference>
<comment type="caution">
    <text evidence="2">The sequence shown here is derived from an EMBL/GenBank/DDBJ whole genome shotgun (WGS) entry which is preliminary data.</text>
</comment>
<evidence type="ECO:0000313" key="2">
    <source>
        <dbReference type="EMBL" id="MFC6674293.1"/>
    </source>
</evidence>
<gene>
    <name evidence="2" type="ORF">ACFQDL_32385</name>
</gene>
<name>A0ABW2AA26_9GAMM</name>
<protein>
    <submittedName>
        <fullName evidence="2">DUF3322 domain-containing protein</fullName>
    </submittedName>
</protein>
<dbReference type="Proteomes" id="UP001596422">
    <property type="component" value="Unassembled WGS sequence"/>
</dbReference>
<organism evidence="2 3">
    <name type="scientific">Marinobacterium aestuariivivens</name>
    <dbReference type="NCBI Taxonomy" id="1698799"/>
    <lineage>
        <taxon>Bacteria</taxon>
        <taxon>Pseudomonadati</taxon>
        <taxon>Pseudomonadota</taxon>
        <taxon>Gammaproteobacteria</taxon>
        <taxon>Oceanospirillales</taxon>
        <taxon>Oceanospirillaceae</taxon>
        <taxon>Marinobacterium</taxon>
    </lineage>
</organism>
<sequence>MPTNRWSRPEELRARLRKRWQSQRLLKGWLLGELTLPVRLPIKGPTPRELRECFAEVSAWADDWQRAEQEEPFQLEMQTVNNQRMGRQSLPRQLLLADETALFGWIGEAEAFSRFLHLVERLTERWPQCRSTLAGQPFRLLALAPHIDALCAVLAWFEAHPWPDRYLRELEIPGVDTKFIENNRQLIHDLLVATIPPECYDATVTGLAQHGFERKFGLRYDPSTIRFRLLDQRLALGGLTDLSVPWPSSRSCACRWRGCSSPRTRSTAWRSRRCSMPW</sequence>
<reference evidence="3" key="1">
    <citation type="journal article" date="2019" name="Int. J. Syst. Evol. Microbiol.">
        <title>The Global Catalogue of Microorganisms (GCM) 10K type strain sequencing project: providing services to taxonomists for standard genome sequencing and annotation.</title>
        <authorList>
            <consortium name="The Broad Institute Genomics Platform"/>
            <consortium name="The Broad Institute Genome Sequencing Center for Infectious Disease"/>
            <person name="Wu L."/>
            <person name="Ma J."/>
        </authorList>
    </citation>
    <scope>NUCLEOTIDE SEQUENCE [LARGE SCALE GENOMIC DNA]</scope>
    <source>
        <strain evidence="3">NBRC 111756</strain>
    </source>
</reference>
<proteinExistence type="predicted"/>
<dbReference type="Pfam" id="PF11795">
    <property type="entry name" value="DUF3322"/>
    <property type="match status" value="1"/>
</dbReference>
<evidence type="ECO:0000313" key="3">
    <source>
        <dbReference type="Proteomes" id="UP001596422"/>
    </source>
</evidence>